<feature type="non-terminal residue" evidence="8">
    <location>
        <position position="1"/>
    </location>
</feature>
<comment type="caution">
    <text evidence="8">The sequence shown here is derived from an EMBL/GenBank/DDBJ whole genome shotgun (WGS) entry which is preliminary data.</text>
</comment>
<evidence type="ECO:0000256" key="6">
    <source>
        <dbReference type="SAM" id="Phobius"/>
    </source>
</evidence>
<evidence type="ECO:0000256" key="5">
    <source>
        <dbReference type="ARBA" id="ARBA00022982"/>
    </source>
</evidence>
<keyword evidence="2" id="KW-0597">Phosphoprotein</keyword>
<organism evidence="8">
    <name type="scientific">marine sediment metagenome</name>
    <dbReference type="NCBI Taxonomy" id="412755"/>
    <lineage>
        <taxon>unclassified sequences</taxon>
        <taxon>metagenomes</taxon>
        <taxon>ecological metagenomes</taxon>
    </lineage>
</organism>
<evidence type="ECO:0000256" key="4">
    <source>
        <dbReference type="ARBA" id="ARBA00022643"/>
    </source>
</evidence>
<dbReference type="Pfam" id="PF12801">
    <property type="entry name" value="Fer4_5"/>
    <property type="match status" value="1"/>
</dbReference>
<evidence type="ECO:0000256" key="2">
    <source>
        <dbReference type="ARBA" id="ARBA00022553"/>
    </source>
</evidence>
<name>X0UFT0_9ZZZZ</name>
<dbReference type="EMBL" id="BARS01011112">
    <property type="protein sequence ID" value="GAF99262.1"/>
    <property type="molecule type" value="Genomic_DNA"/>
</dbReference>
<keyword evidence="5" id="KW-0249">Electron transport</keyword>
<keyword evidence="6" id="KW-0812">Transmembrane</keyword>
<dbReference type="InterPro" id="IPR007329">
    <property type="entry name" value="FMN-bd"/>
</dbReference>
<dbReference type="InterPro" id="IPR017896">
    <property type="entry name" value="4Fe4S_Fe-S-bd"/>
</dbReference>
<keyword evidence="3" id="KW-0285">Flavoprotein</keyword>
<proteinExistence type="predicted"/>
<dbReference type="GO" id="GO:0010181">
    <property type="term" value="F:FMN binding"/>
    <property type="evidence" value="ECO:0007669"/>
    <property type="project" value="InterPro"/>
</dbReference>
<evidence type="ECO:0000256" key="1">
    <source>
        <dbReference type="ARBA" id="ARBA00022448"/>
    </source>
</evidence>
<keyword evidence="6" id="KW-0472">Membrane</keyword>
<dbReference type="GO" id="GO:0022900">
    <property type="term" value="P:electron transport chain"/>
    <property type="evidence" value="ECO:0007669"/>
    <property type="project" value="InterPro"/>
</dbReference>
<keyword evidence="6" id="KW-1133">Transmembrane helix</keyword>
<feature type="transmembrane region" description="Helical" evidence="6">
    <location>
        <begin position="189"/>
        <end position="209"/>
    </location>
</feature>
<keyword evidence="4" id="KW-0288">FMN</keyword>
<sequence length="282" mass="31687">AKKLPKATIFILFILVFLNLTPGCFAELVTKKDLADVLPTANAFAKKTEPFPHFRGYTTDGGYLMGVVFLTTEVVPEESWGYRDQIATLVGVDARGKITGIKVLSEFESPRYTKGLLADGSWFLNQFEEKDAGDNFILESDVDAITGATITSSTVTRSIKAGLELITEQVLHQHVDKDNPVKHLFFQHLLWQIDFIFLWVMVGLAFWSFFKKNESLRYFILGLSFAYLGIFMGGGFSINDILRFLSGHIPVLLNNLYWYSLVVIAIGLTIIAGRFYCGWLCP</sequence>
<dbReference type="PANTHER" id="PTHR36118:SF1">
    <property type="entry name" value="ION-TRANSLOCATING OXIDOREDUCTASE COMPLEX SUBUNIT G"/>
    <property type="match status" value="1"/>
</dbReference>
<feature type="non-terminal residue" evidence="8">
    <location>
        <position position="282"/>
    </location>
</feature>
<gene>
    <name evidence="8" type="ORF">S01H1_20331</name>
</gene>
<dbReference type="InterPro" id="IPR010209">
    <property type="entry name" value="Ion_transpt_RnfG/RsxG"/>
</dbReference>
<dbReference type="Pfam" id="PF04205">
    <property type="entry name" value="FMN_bind"/>
    <property type="match status" value="1"/>
</dbReference>
<dbReference type="AlphaFoldDB" id="X0UFT0"/>
<dbReference type="GO" id="GO:0005886">
    <property type="term" value="C:plasma membrane"/>
    <property type="evidence" value="ECO:0007669"/>
    <property type="project" value="InterPro"/>
</dbReference>
<evidence type="ECO:0000259" key="7">
    <source>
        <dbReference type="SMART" id="SM00900"/>
    </source>
</evidence>
<feature type="transmembrane region" description="Helical" evidence="6">
    <location>
        <begin position="216"/>
        <end position="236"/>
    </location>
</feature>
<keyword evidence="1" id="KW-0813">Transport</keyword>
<dbReference type="PANTHER" id="PTHR36118">
    <property type="entry name" value="ION-TRANSLOCATING OXIDOREDUCTASE COMPLEX SUBUNIT G"/>
    <property type="match status" value="1"/>
</dbReference>
<feature type="domain" description="FMN-binding" evidence="7">
    <location>
        <begin position="81"/>
        <end position="166"/>
    </location>
</feature>
<feature type="transmembrane region" description="Helical" evidence="6">
    <location>
        <begin position="256"/>
        <end position="277"/>
    </location>
</feature>
<evidence type="ECO:0000313" key="8">
    <source>
        <dbReference type="EMBL" id="GAF99262.1"/>
    </source>
</evidence>
<protein>
    <recommendedName>
        <fullName evidence="7">FMN-binding domain-containing protein</fullName>
    </recommendedName>
</protein>
<dbReference type="SMART" id="SM00900">
    <property type="entry name" value="FMN_bind"/>
    <property type="match status" value="1"/>
</dbReference>
<accession>X0UFT0</accession>
<evidence type="ECO:0000256" key="3">
    <source>
        <dbReference type="ARBA" id="ARBA00022630"/>
    </source>
</evidence>
<reference evidence="8" key="1">
    <citation type="journal article" date="2014" name="Front. Microbiol.">
        <title>High frequency of phylogenetically diverse reductive dehalogenase-homologous genes in deep subseafloor sedimentary metagenomes.</title>
        <authorList>
            <person name="Kawai M."/>
            <person name="Futagami T."/>
            <person name="Toyoda A."/>
            <person name="Takaki Y."/>
            <person name="Nishi S."/>
            <person name="Hori S."/>
            <person name="Arai W."/>
            <person name="Tsubouchi T."/>
            <person name="Morono Y."/>
            <person name="Uchiyama I."/>
            <person name="Ito T."/>
            <person name="Fujiyama A."/>
            <person name="Inagaki F."/>
            <person name="Takami H."/>
        </authorList>
    </citation>
    <scope>NUCLEOTIDE SEQUENCE</scope>
    <source>
        <strain evidence="8">Expedition CK06-06</strain>
    </source>
</reference>
<dbReference type="GO" id="GO:0009055">
    <property type="term" value="F:electron transfer activity"/>
    <property type="evidence" value="ECO:0007669"/>
    <property type="project" value="InterPro"/>
</dbReference>